<comment type="subunit">
    <text evidence="4">Part of the 50S ribosomal subunit. Contacts protein L32.</text>
</comment>
<accession>A0A0H4T3Z4</accession>
<dbReference type="EMBL" id="KT006951">
    <property type="protein sequence ID" value="AKQ01117.1"/>
    <property type="molecule type" value="Genomic_DNA"/>
</dbReference>
<keyword evidence="3 4" id="KW-0687">Ribonucleoprotein</keyword>
<dbReference type="Gene3D" id="3.90.1030.10">
    <property type="entry name" value="Ribosomal protein L17"/>
    <property type="match status" value="1"/>
</dbReference>
<organism evidence="6">
    <name type="scientific">uncultured Chloroflexi bacterium Rifle_16ft_4_minimus_1477</name>
    <dbReference type="NCBI Taxonomy" id="1665058"/>
    <lineage>
        <taxon>Bacteria</taxon>
        <taxon>Bacillati</taxon>
        <taxon>Chloroflexota</taxon>
        <taxon>environmental samples</taxon>
    </lineage>
</organism>
<dbReference type="InterPro" id="IPR000456">
    <property type="entry name" value="Ribosomal_bL17"/>
</dbReference>
<dbReference type="GO" id="GO:0022625">
    <property type="term" value="C:cytosolic large ribosomal subunit"/>
    <property type="evidence" value="ECO:0007669"/>
    <property type="project" value="TreeGrafter"/>
</dbReference>
<dbReference type="AlphaFoldDB" id="A0A0H4T3Z4"/>
<dbReference type="GO" id="GO:0003735">
    <property type="term" value="F:structural constituent of ribosome"/>
    <property type="evidence" value="ECO:0007669"/>
    <property type="project" value="InterPro"/>
</dbReference>
<proteinExistence type="inferred from homology"/>
<dbReference type="Pfam" id="PF01196">
    <property type="entry name" value="Ribosomal_L17"/>
    <property type="match status" value="1"/>
</dbReference>
<evidence type="ECO:0000256" key="3">
    <source>
        <dbReference type="ARBA" id="ARBA00023274"/>
    </source>
</evidence>
<dbReference type="NCBIfam" id="TIGR00059">
    <property type="entry name" value="L17"/>
    <property type="match status" value="1"/>
</dbReference>
<dbReference type="InterPro" id="IPR036373">
    <property type="entry name" value="Ribosomal_bL17_sf"/>
</dbReference>
<evidence type="ECO:0000313" key="6">
    <source>
        <dbReference type="EMBL" id="AKQ01117.1"/>
    </source>
</evidence>
<evidence type="ECO:0000256" key="5">
    <source>
        <dbReference type="RuleBase" id="RU000660"/>
    </source>
</evidence>
<dbReference type="SUPFAM" id="SSF64263">
    <property type="entry name" value="Prokaryotic ribosomal protein L17"/>
    <property type="match status" value="1"/>
</dbReference>
<comment type="similarity">
    <text evidence="1 4 5">Belongs to the bacterial ribosomal protein bL17 family.</text>
</comment>
<protein>
    <recommendedName>
        <fullName evidence="4">Large ribosomal subunit protein bL17</fullName>
    </recommendedName>
</protein>
<name>A0A0H4T3Z4_9CHLR</name>
<dbReference type="HAMAP" id="MF_01368">
    <property type="entry name" value="Ribosomal_bL17"/>
    <property type="match status" value="1"/>
</dbReference>
<evidence type="ECO:0000256" key="4">
    <source>
        <dbReference type="HAMAP-Rule" id="MF_01368"/>
    </source>
</evidence>
<dbReference type="PANTHER" id="PTHR14413:SF16">
    <property type="entry name" value="LARGE RIBOSOMAL SUBUNIT PROTEIN BL17M"/>
    <property type="match status" value="1"/>
</dbReference>
<evidence type="ECO:0000256" key="2">
    <source>
        <dbReference type="ARBA" id="ARBA00022980"/>
    </source>
</evidence>
<dbReference type="PANTHER" id="PTHR14413">
    <property type="entry name" value="RIBOSOMAL PROTEIN L17"/>
    <property type="match status" value="1"/>
</dbReference>
<dbReference type="GO" id="GO:0006412">
    <property type="term" value="P:translation"/>
    <property type="evidence" value="ECO:0007669"/>
    <property type="project" value="UniProtKB-UniRule"/>
</dbReference>
<sequence length="125" mass="14204">MRHKIAGKRLSRSVGPRNALRRILVKQLFEFERIRTTRAKAEAIRNQAEKLITLAKRGNAAEAASSKVHARRLAASRLNDAKIVKKLFDEIAPRYTERKGGYTRLTKLGQRDGDRADLVLLELVE</sequence>
<keyword evidence="2 4" id="KW-0689">Ribosomal protein</keyword>
<reference evidence="6" key="1">
    <citation type="journal article" date="2015" name="ISME J.">
        <title>Aquifer environment selects for microbial species cohorts in sediment and groundwater.</title>
        <authorList>
            <person name="Hug L.A."/>
            <person name="Thomas B.C."/>
            <person name="Brown C.T."/>
            <person name="Frischkorn K.R."/>
            <person name="Williams K.H."/>
            <person name="Tringe S.G."/>
            <person name="Banfield J.F."/>
        </authorList>
    </citation>
    <scope>NUCLEOTIDE SEQUENCE</scope>
</reference>
<evidence type="ECO:0000256" key="1">
    <source>
        <dbReference type="ARBA" id="ARBA00008777"/>
    </source>
</evidence>
<gene>
    <name evidence="4 6" type="primary">rplQ</name>
</gene>